<keyword evidence="8 9" id="KW-0067">ATP-binding</keyword>
<evidence type="ECO:0000259" key="11">
    <source>
        <dbReference type="PROSITE" id="PS50003"/>
    </source>
</evidence>
<evidence type="ECO:0000256" key="5">
    <source>
        <dbReference type="ARBA" id="ARBA00022679"/>
    </source>
</evidence>
<gene>
    <name evidence="14" type="ORF">AB1Y20_020895</name>
</gene>
<dbReference type="InterPro" id="IPR001849">
    <property type="entry name" value="PH_domain"/>
</dbReference>
<dbReference type="InterPro" id="IPR011993">
    <property type="entry name" value="PH-like_dom_sf"/>
</dbReference>
<feature type="binding site" evidence="9">
    <location>
        <position position="250"/>
    </location>
    <ligand>
        <name>ATP</name>
        <dbReference type="ChEBI" id="CHEBI:30616"/>
    </ligand>
</feature>
<keyword evidence="3" id="KW-0723">Serine/threonine-protein kinase</keyword>
<dbReference type="InterPro" id="IPR008271">
    <property type="entry name" value="Ser/Thr_kinase_AS"/>
</dbReference>
<evidence type="ECO:0000313" key="15">
    <source>
        <dbReference type="Proteomes" id="UP001515480"/>
    </source>
</evidence>
<dbReference type="GO" id="GO:0005524">
    <property type="term" value="F:ATP binding"/>
    <property type="evidence" value="ECO:0007669"/>
    <property type="project" value="UniProtKB-UniRule"/>
</dbReference>
<evidence type="ECO:0000256" key="9">
    <source>
        <dbReference type="PROSITE-ProRule" id="PRU10141"/>
    </source>
</evidence>
<feature type="domain" description="PH" evidence="11">
    <location>
        <begin position="73"/>
        <end position="182"/>
    </location>
</feature>
<dbReference type="PROSITE" id="PS50011">
    <property type="entry name" value="PROTEIN_KINASE_DOM"/>
    <property type="match status" value="1"/>
</dbReference>
<evidence type="ECO:0000259" key="13">
    <source>
        <dbReference type="PROSITE" id="PS51285"/>
    </source>
</evidence>
<dbReference type="PROSITE" id="PS00108">
    <property type="entry name" value="PROTEIN_KINASE_ST"/>
    <property type="match status" value="1"/>
</dbReference>
<evidence type="ECO:0000256" key="1">
    <source>
        <dbReference type="ARBA" id="ARBA00006935"/>
    </source>
</evidence>
<feature type="domain" description="AGC-kinase C-terminal" evidence="13">
    <location>
        <begin position="454"/>
        <end position="525"/>
    </location>
</feature>
<dbReference type="SMART" id="SM00133">
    <property type="entry name" value="S_TK_X"/>
    <property type="match status" value="1"/>
</dbReference>
<dbReference type="PANTHER" id="PTHR24351">
    <property type="entry name" value="RIBOSOMAL PROTEIN S6 KINASE"/>
    <property type="match status" value="1"/>
</dbReference>
<evidence type="ECO:0000256" key="4">
    <source>
        <dbReference type="ARBA" id="ARBA00022553"/>
    </source>
</evidence>
<dbReference type="PROSITE" id="PS50003">
    <property type="entry name" value="PH_DOMAIN"/>
    <property type="match status" value="1"/>
</dbReference>
<evidence type="ECO:0000313" key="14">
    <source>
        <dbReference type="EMBL" id="KAL1526077.1"/>
    </source>
</evidence>
<evidence type="ECO:0000256" key="3">
    <source>
        <dbReference type="ARBA" id="ARBA00022527"/>
    </source>
</evidence>
<evidence type="ECO:0000259" key="12">
    <source>
        <dbReference type="PROSITE" id="PS50011"/>
    </source>
</evidence>
<dbReference type="Pfam" id="PF00433">
    <property type="entry name" value="Pkinase_C"/>
    <property type="match status" value="1"/>
</dbReference>
<evidence type="ECO:0000256" key="2">
    <source>
        <dbReference type="ARBA" id="ARBA00012513"/>
    </source>
</evidence>
<accession>A0AB34JYS0</accession>
<dbReference type="SMART" id="SM00220">
    <property type="entry name" value="S_TKc"/>
    <property type="match status" value="1"/>
</dbReference>
<comment type="caution">
    <text evidence="14">The sequence shown here is derived from an EMBL/GenBank/DDBJ whole genome shotgun (WGS) entry which is preliminary data.</text>
</comment>
<dbReference type="Pfam" id="PF00069">
    <property type="entry name" value="Pkinase"/>
    <property type="match status" value="1"/>
</dbReference>
<dbReference type="Gene3D" id="1.10.510.10">
    <property type="entry name" value="Transferase(Phosphotransferase) domain 1"/>
    <property type="match status" value="1"/>
</dbReference>
<keyword evidence="4" id="KW-0597">Phosphoprotein</keyword>
<dbReference type="AlphaFoldDB" id="A0AB34JYS0"/>
<reference evidence="14 15" key="1">
    <citation type="journal article" date="2024" name="Science">
        <title>Giant polyketide synthase enzymes in the biosynthesis of giant marine polyether toxins.</title>
        <authorList>
            <person name="Fallon T.R."/>
            <person name="Shende V.V."/>
            <person name="Wierzbicki I.H."/>
            <person name="Pendleton A.L."/>
            <person name="Watervoot N.F."/>
            <person name="Auber R.P."/>
            <person name="Gonzalez D.J."/>
            <person name="Wisecaver J.H."/>
            <person name="Moore B.S."/>
        </authorList>
    </citation>
    <scope>NUCLEOTIDE SEQUENCE [LARGE SCALE GENOMIC DNA]</scope>
    <source>
        <strain evidence="14 15">12B1</strain>
    </source>
</reference>
<dbReference type="GO" id="GO:0004674">
    <property type="term" value="F:protein serine/threonine kinase activity"/>
    <property type="evidence" value="ECO:0007669"/>
    <property type="project" value="UniProtKB-KW"/>
</dbReference>
<feature type="compositionally biased region" description="Low complexity" evidence="10">
    <location>
        <begin position="185"/>
        <end position="196"/>
    </location>
</feature>
<dbReference type="InterPro" id="IPR000719">
    <property type="entry name" value="Prot_kinase_dom"/>
</dbReference>
<dbReference type="InterPro" id="IPR011009">
    <property type="entry name" value="Kinase-like_dom_sf"/>
</dbReference>
<feature type="domain" description="Protein kinase" evidence="12">
    <location>
        <begin position="221"/>
        <end position="510"/>
    </location>
</feature>
<keyword evidence="15" id="KW-1185">Reference proteome</keyword>
<dbReference type="Gene3D" id="3.30.200.20">
    <property type="entry name" value="Phosphorylase Kinase, domain 1"/>
    <property type="match status" value="1"/>
</dbReference>
<dbReference type="EMBL" id="JBGBPQ010000004">
    <property type="protein sequence ID" value="KAL1526077.1"/>
    <property type="molecule type" value="Genomic_DNA"/>
</dbReference>
<keyword evidence="7" id="KW-0418">Kinase</keyword>
<dbReference type="FunFam" id="1.10.510.10:FF:000551">
    <property type="entry name" value="Non-specific serine/threonine protein kinase"/>
    <property type="match status" value="1"/>
</dbReference>
<dbReference type="Pfam" id="PF00169">
    <property type="entry name" value="PH"/>
    <property type="match status" value="1"/>
</dbReference>
<keyword evidence="5" id="KW-0808">Transferase</keyword>
<keyword evidence="6 9" id="KW-0547">Nucleotide-binding</keyword>
<dbReference type="PROSITE" id="PS51285">
    <property type="entry name" value="AGC_KINASE_CTER"/>
    <property type="match status" value="1"/>
</dbReference>
<protein>
    <recommendedName>
        <fullName evidence="2">non-specific serine/threonine protein kinase</fullName>
        <ecNumber evidence="2">2.7.11.1</ecNumber>
    </recommendedName>
</protein>
<dbReference type="Proteomes" id="UP001515480">
    <property type="component" value="Unassembled WGS sequence"/>
</dbReference>
<dbReference type="Gene3D" id="2.30.29.30">
    <property type="entry name" value="Pleckstrin-homology domain (PH domain)/Phosphotyrosine-binding domain (PTB)"/>
    <property type="match status" value="1"/>
</dbReference>
<evidence type="ECO:0000256" key="8">
    <source>
        <dbReference type="ARBA" id="ARBA00022840"/>
    </source>
</evidence>
<dbReference type="FunFam" id="2.30.29.30:FF:000286">
    <property type="entry name" value="PH-protein kinase domain containing protein"/>
    <property type="match status" value="1"/>
</dbReference>
<dbReference type="SMART" id="SM00233">
    <property type="entry name" value="PH"/>
    <property type="match status" value="1"/>
</dbReference>
<dbReference type="InterPro" id="IPR000961">
    <property type="entry name" value="AGC-kinase_C"/>
</dbReference>
<dbReference type="SUPFAM" id="SSF56112">
    <property type="entry name" value="Protein kinase-like (PK-like)"/>
    <property type="match status" value="1"/>
</dbReference>
<name>A0AB34JYS0_PRYPA</name>
<proteinExistence type="inferred from homology"/>
<evidence type="ECO:0000256" key="10">
    <source>
        <dbReference type="SAM" id="MobiDB-lite"/>
    </source>
</evidence>
<dbReference type="SUPFAM" id="SSF50729">
    <property type="entry name" value="PH domain-like"/>
    <property type="match status" value="1"/>
</dbReference>
<evidence type="ECO:0000256" key="7">
    <source>
        <dbReference type="ARBA" id="ARBA00022777"/>
    </source>
</evidence>
<organism evidence="14 15">
    <name type="scientific">Prymnesium parvum</name>
    <name type="common">Toxic golden alga</name>
    <dbReference type="NCBI Taxonomy" id="97485"/>
    <lineage>
        <taxon>Eukaryota</taxon>
        <taxon>Haptista</taxon>
        <taxon>Haptophyta</taxon>
        <taxon>Prymnesiophyceae</taxon>
        <taxon>Prymnesiales</taxon>
        <taxon>Prymnesiaceae</taxon>
        <taxon>Prymnesium</taxon>
    </lineage>
</organism>
<sequence length="542" mass="60563">MFILFRRARHRIEKPRKVLQSVVPVFSTSREDGPLLTCLVAPAGGFEARRRVLPDRTLPPRLIARTAMSGGDYASRSGWLTKQGHIFHTWKKRWFVLDKQLLKYYKSADDAATSQGAPNSTGLELKGCINLLNSKVEVLTPSEESRPFCFRVTPMSNKVFLISAPDEASRAAWVAVIRENSKQRSGGASAEASEASLGMEPNATDSPNLGEGDSKVTLGDFELLKVIGRGTYGKVMQVRRKDTGEIFAMKVLKKENIFARNDPKDLQHTIAERNVLALVNNQAHPFILGLKFAFHTPAKLYYVLNFCNGGDLYYLLSRCKKFKEQQARFYSAEVFLALQHLHSLRVIYRDLKPENVLLDADGHVKLTDFGLSKESQTADTFCGTPVYLAPEIWKRQTYGFEVDWWSLGCVLYEMVCGLPPFWGETIKDVYKKEPSARLGNVDNANDIKTHDFFKGLDWEALLNKTVKPPFKSKSSDSTDTHNFHKAFTAQKPMDSVTNSSVLTGDQQAHFDGFTYVPREGPLDTDGASEAMADVKIGGPSTG</sequence>
<evidence type="ECO:0000256" key="6">
    <source>
        <dbReference type="ARBA" id="ARBA00022741"/>
    </source>
</evidence>
<feature type="region of interest" description="Disordered" evidence="10">
    <location>
        <begin position="518"/>
        <end position="542"/>
    </location>
</feature>
<comment type="similarity">
    <text evidence="1">Belongs to the protein kinase superfamily. AGC Ser/Thr protein kinase family. RAC subfamily.</text>
</comment>
<feature type="region of interest" description="Disordered" evidence="10">
    <location>
        <begin position="184"/>
        <end position="213"/>
    </location>
</feature>
<dbReference type="InterPro" id="IPR017892">
    <property type="entry name" value="Pkinase_C"/>
</dbReference>
<dbReference type="EC" id="2.7.11.1" evidence="2"/>
<dbReference type="PROSITE" id="PS00107">
    <property type="entry name" value="PROTEIN_KINASE_ATP"/>
    <property type="match status" value="1"/>
</dbReference>
<dbReference type="InterPro" id="IPR017441">
    <property type="entry name" value="Protein_kinase_ATP_BS"/>
</dbReference>